<reference evidence="9 10" key="1">
    <citation type="submission" date="2015-12" db="EMBL/GenBank/DDBJ databases">
        <authorList>
            <person name="Shamseldin A."/>
            <person name="Moawad H."/>
            <person name="Abd El-Rahim W.M."/>
            <person name="Sadowsky M.J."/>
        </authorList>
    </citation>
    <scope>NUCLEOTIDE SEQUENCE [LARGE SCALE GENOMIC DNA]</scope>
    <source>
        <strain evidence="9 10">SJ5A-1</strain>
    </source>
</reference>
<protein>
    <submittedName>
        <fullName evidence="9">ABC transporter permease</fullName>
    </submittedName>
</protein>
<dbReference type="STRING" id="1685382.AVJ23_14435"/>
<feature type="domain" description="ABC transmembrane type-1" evidence="8">
    <location>
        <begin position="97"/>
        <end position="312"/>
    </location>
</feature>
<keyword evidence="10" id="KW-1185">Reference proteome</keyword>
<dbReference type="Gene3D" id="1.10.3720.10">
    <property type="entry name" value="MetI-like"/>
    <property type="match status" value="1"/>
</dbReference>
<dbReference type="PROSITE" id="PS50928">
    <property type="entry name" value="ABC_TM1"/>
    <property type="match status" value="1"/>
</dbReference>
<organism evidence="9 10">
    <name type="scientific">Pseudoponticoccus marisrubri</name>
    <dbReference type="NCBI Taxonomy" id="1685382"/>
    <lineage>
        <taxon>Bacteria</taxon>
        <taxon>Pseudomonadati</taxon>
        <taxon>Pseudomonadota</taxon>
        <taxon>Alphaproteobacteria</taxon>
        <taxon>Rhodobacterales</taxon>
        <taxon>Roseobacteraceae</taxon>
        <taxon>Pseudoponticoccus</taxon>
    </lineage>
</organism>
<keyword evidence="6 7" id="KW-0472">Membrane</keyword>
<dbReference type="InterPro" id="IPR000515">
    <property type="entry name" value="MetI-like"/>
</dbReference>
<proteinExistence type="inferred from homology"/>
<gene>
    <name evidence="9" type="ORF">AVJ23_14435</name>
</gene>
<dbReference type="InterPro" id="IPR045621">
    <property type="entry name" value="BPD_transp_1_N"/>
</dbReference>
<dbReference type="SUPFAM" id="SSF161098">
    <property type="entry name" value="MetI-like"/>
    <property type="match status" value="1"/>
</dbReference>
<dbReference type="PANTHER" id="PTHR43163">
    <property type="entry name" value="DIPEPTIDE TRANSPORT SYSTEM PERMEASE PROTEIN DPPB-RELATED"/>
    <property type="match status" value="1"/>
</dbReference>
<keyword evidence="3" id="KW-1003">Cell membrane</keyword>
<name>A0A0W7WHA2_9RHOB</name>
<feature type="transmembrane region" description="Helical" evidence="7">
    <location>
        <begin position="134"/>
        <end position="159"/>
    </location>
</feature>
<keyword evidence="4 7" id="KW-0812">Transmembrane</keyword>
<dbReference type="EMBL" id="LPXO01000009">
    <property type="protein sequence ID" value="KUF09941.1"/>
    <property type="molecule type" value="Genomic_DNA"/>
</dbReference>
<feature type="transmembrane region" description="Helical" evidence="7">
    <location>
        <begin position="243"/>
        <end position="269"/>
    </location>
</feature>
<comment type="caution">
    <text evidence="9">The sequence shown here is derived from an EMBL/GenBank/DDBJ whole genome shotgun (WGS) entry which is preliminary data.</text>
</comment>
<sequence length="321" mass="34943">MKLLRYLFYRLLQMFPIALFIVVINFALIHMAPGDVSILLAGEGADPEYMEQVRERYGLNLPLYQQLGAYIGQLLQGDLGLSFRTREPVIGIIAERIPATLLLAGTALVLASVLGVAIGAVMARRPGSALDTAVTTLSISLFSIPVFWLGLMLILLFAVTLRWLPSSGMASIAGPREGIGYALDVARHMVLPVLSLAAIWLGQYVRLSRAAVSETLAEPYVTTARAIGFPERRVMTRFALRNAMLPIVTVLGLELGLLLTGAVLTETVFSWPGLGRLIYEAILSRDTPVIMGAFLIMSFTVMLAALLTDLVYAALDPRVRL</sequence>
<feature type="transmembrane region" description="Helical" evidence="7">
    <location>
        <begin position="179"/>
        <end position="201"/>
    </location>
</feature>
<evidence type="ECO:0000256" key="6">
    <source>
        <dbReference type="ARBA" id="ARBA00023136"/>
    </source>
</evidence>
<dbReference type="OrthoDB" id="9807402at2"/>
<evidence type="ECO:0000256" key="4">
    <source>
        <dbReference type="ARBA" id="ARBA00022692"/>
    </source>
</evidence>
<comment type="similarity">
    <text evidence="7">Belongs to the binding-protein-dependent transport system permease family.</text>
</comment>
<evidence type="ECO:0000256" key="7">
    <source>
        <dbReference type="RuleBase" id="RU363032"/>
    </source>
</evidence>
<dbReference type="RefSeq" id="WP_058862918.1">
    <property type="nucleotide sequence ID" value="NZ_LPXO01000009.1"/>
</dbReference>
<dbReference type="CDD" id="cd06261">
    <property type="entry name" value="TM_PBP2"/>
    <property type="match status" value="1"/>
</dbReference>
<dbReference type="PANTHER" id="PTHR43163:SF9">
    <property type="entry name" value="ABC TRANSPORTER PERMEASE PROTEIN"/>
    <property type="match status" value="1"/>
</dbReference>
<dbReference type="AlphaFoldDB" id="A0A0W7WHA2"/>
<feature type="transmembrane region" description="Helical" evidence="7">
    <location>
        <begin position="101"/>
        <end position="122"/>
    </location>
</feature>
<evidence type="ECO:0000256" key="2">
    <source>
        <dbReference type="ARBA" id="ARBA00022448"/>
    </source>
</evidence>
<evidence type="ECO:0000313" key="9">
    <source>
        <dbReference type="EMBL" id="KUF09941.1"/>
    </source>
</evidence>
<accession>A0A0W7WHA2</accession>
<evidence type="ECO:0000313" key="10">
    <source>
        <dbReference type="Proteomes" id="UP000054396"/>
    </source>
</evidence>
<dbReference type="Pfam" id="PF00528">
    <property type="entry name" value="BPD_transp_1"/>
    <property type="match status" value="1"/>
</dbReference>
<dbReference type="GO" id="GO:0055085">
    <property type="term" value="P:transmembrane transport"/>
    <property type="evidence" value="ECO:0007669"/>
    <property type="project" value="InterPro"/>
</dbReference>
<evidence type="ECO:0000256" key="1">
    <source>
        <dbReference type="ARBA" id="ARBA00004651"/>
    </source>
</evidence>
<evidence type="ECO:0000259" key="8">
    <source>
        <dbReference type="PROSITE" id="PS50928"/>
    </source>
</evidence>
<dbReference type="InterPro" id="IPR035906">
    <property type="entry name" value="MetI-like_sf"/>
</dbReference>
<keyword evidence="5 7" id="KW-1133">Transmembrane helix</keyword>
<keyword evidence="2 7" id="KW-0813">Transport</keyword>
<dbReference type="Pfam" id="PF19300">
    <property type="entry name" value="BPD_transp_1_N"/>
    <property type="match status" value="1"/>
</dbReference>
<feature type="transmembrane region" description="Helical" evidence="7">
    <location>
        <begin position="7"/>
        <end position="29"/>
    </location>
</feature>
<dbReference type="Proteomes" id="UP000054396">
    <property type="component" value="Unassembled WGS sequence"/>
</dbReference>
<feature type="transmembrane region" description="Helical" evidence="7">
    <location>
        <begin position="289"/>
        <end position="315"/>
    </location>
</feature>
<comment type="subcellular location">
    <subcellularLocation>
        <location evidence="1 7">Cell membrane</location>
        <topology evidence="1 7">Multi-pass membrane protein</topology>
    </subcellularLocation>
</comment>
<evidence type="ECO:0000256" key="5">
    <source>
        <dbReference type="ARBA" id="ARBA00022989"/>
    </source>
</evidence>
<evidence type="ECO:0000256" key="3">
    <source>
        <dbReference type="ARBA" id="ARBA00022475"/>
    </source>
</evidence>
<dbReference type="GO" id="GO:0005886">
    <property type="term" value="C:plasma membrane"/>
    <property type="evidence" value="ECO:0007669"/>
    <property type="project" value="UniProtKB-SubCell"/>
</dbReference>